<dbReference type="PANTHER" id="PTHR43146:SF1">
    <property type="entry name" value="CANCER-RELATED NUCLEOSIDE-TRIPHOSPHATASE"/>
    <property type="match status" value="1"/>
</dbReference>
<evidence type="ECO:0000259" key="4">
    <source>
        <dbReference type="SMART" id="SM00382"/>
    </source>
</evidence>
<evidence type="ECO:0000256" key="1">
    <source>
        <dbReference type="ARBA" id="ARBA00022741"/>
    </source>
</evidence>
<evidence type="ECO:0000313" key="6">
    <source>
        <dbReference type="Proteomes" id="UP000236173"/>
    </source>
</evidence>
<dbReference type="Gene3D" id="3.40.50.300">
    <property type="entry name" value="P-loop containing nucleotide triphosphate hydrolases"/>
    <property type="match status" value="1"/>
</dbReference>
<dbReference type="CDD" id="cd19482">
    <property type="entry name" value="RecA-like_Thep1"/>
    <property type="match status" value="1"/>
</dbReference>
<dbReference type="InterPro" id="IPR027417">
    <property type="entry name" value="P-loop_NTPase"/>
</dbReference>
<keyword evidence="2 5" id="KW-0378">Hydrolase</keyword>
<dbReference type="GO" id="GO:0005524">
    <property type="term" value="F:ATP binding"/>
    <property type="evidence" value="ECO:0007669"/>
    <property type="project" value="UniProtKB-KW"/>
</dbReference>
<organism evidence="5 6">
    <name type="scientific">Candidatus Fervidibacter japonicus</name>
    <dbReference type="NCBI Taxonomy" id="2035412"/>
    <lineage>
        <taxon>Bacteria</taxon>
        <taxon>Candidatus Fervidibacterota</taxon>
        <taxon>Candidatus Fervidibacter</taxon>
    </lineage>
</organism>
<dbReference type="PANTHER" id="PTHR43146">
    <property type="entry name" value="CANCER-RELATED NUCLEOSIDE-TRIPHOSPHATASE"/>
    <property type="match status" value="1"/>
</dbReference>
<dbReference type="EC" id="3.6.1.15" evidence="5"/>
<comment type="caution">
    <text evidence="5">The sequence shown here is derived from an EMBL/GenBank/DDBJ whole genome shotgun (WGS) entry which is preliminary data.</text>
</comment>
<dbReference type="GO" id="GO:0017111">
    <property type="term" value="F:ribonucleoside triphosphate phosphatase activity"/>
    <property type="evidence" value="ECO:0007669"/>
    <property type="project" value="UniProtKB-EC"/>
</dbReference>
<sequence>MARKNWLLTGTPGIGKTTVVQRTLNLLPPAWRVIGFFTEEVREHGERVGFQIVTLDGQRAWLARKGMASPYQIGRYGVDTDAIARVIVPTLQRALQEADLIVVDEIAKMELCHPAFAEVVWACLDSPRPVLGAIQQSRLSFLDKVRQRSDVEIVTVTRENRDALPHQLAATLTALVGRG</sequence>
<dbReference type="Pfam" id="PF03266">
    <property type="entry name" value="NTPase_1"/>
    <property type="match status" value="1"/>
</dbReference>
<reference evidence="6" key="1">
    <citation type="submission" date="2017-09" db="EMBL/GenBank/DDBJ databases">
        <title>Metaegenomics of thermophilic ammonia-oxidizing enrichment culture.</title>
        <authorList>
            <person name="Kato S."/>
            <person name="Suzuki K."/>
        </authorList>
    </citation>
    <scope>NUCLEOTIDE SEQUENCE [LARGE SCALE GENOMIC DNA]</scope>
</reference>
<dbReference type="HAMAP" id="MF_00796">
    <property type="entry name" value="NTPase_1"/>
    <property type="match status" value="1"/>
</dbReference>
<keyword evidence="3" id="KW-0067">ATP-binding</keyword>
<dbReference type="EMBL" id="BEHT01000029">
    <property type="protein sequence ID" value="GBC99519.1"/>
    <property type="molecule type" value="Genomic_DNA"/>
</dbReference>
<feature type="domain" description="AAA+ ATPase" evidence="4">
    <location>
        <begin position="2"/>
        <end position="155"/>
    </location>
</feature>
<gene>
    <name evidence="5" type="ORF">HRbin17_02044</name>
</gene>
<evidence type="ECO:0000313" key="5">
    <source>
        <dbReference type="EMBL" id="GBC99519.1"/>
    </source>
</evidence>
<dbReference type="Proteomes" id="UP000236173">
    <property type="component" value="Unassembled WGS sequence"/>
</dbReference>
<keyword evidence="1" id="KW-0547">Nucleotide-binding</keyword>
<dbReference type="SMART" id="SM00382">
    <property type="entry name" value="AAA"/>
    <property type="match status" value="1"/>
</dbReference>
<evidence type="ECO:0000256" key="2">
    <source>
        <dbReference type="ARBA" id="ARBA00022801"/>
    </source>
</evidence>
<accession>A0A2H5XEB5</accession>
<dbReference type="NCBIfam" id="NF010248">
    <property type="entry name" value="PRK13695.1"/>
    <property type="match status" value="1"/>
</dbReference>
<dbReference type="SUPFAM" id="SSF52540">
    <property type="entry name" value="P-loop containing nucleoside triphosphate hydrolases"/>
    <property type="match status" value="1"/>
</dbReference>
<protein>
    <submittedName>
        <fullName evidence="5">Nucleoside-triphosphatase THEP1</fullName>
        <ecNumber evidence="5">3.6.1.15</ecNumber>
    </submittedName>
</protein>
<dbReference type="InterPro" id="IPR003593">
    <property type="entry name" value="AAA+_ATPase"/>
</dbReference>
<dbReference type="AlphaFoldDB" id="A0A2H5XEB5"/>
<name>A0A2H5XEB5_9BACT</name>
<dbReference type="InterPro" id="IPR004948">
    <property type="entry name" value="Nuc-triphosphatase_THEP1"/>
</dbReference>
<evidence type="ECO:0000256" key="3">
    <source>
        <dbReference type="ARBA" id="ARBA00022840"/>
    </source>
</evidence>
<proteinExistence type="inferred from homology"/>